<dbReference type="Proteomes" id="UP001519292">
    <property type="component" value="Unassembled WGS sequence"/>
</dbReference>
<protein>
    <submittedName>
        <fullName evidence="8">Amino acid transporter</fullName>
    </submittedName>
</protein>
<organism evidence="8 9">
    <name type="scientific">Lactobacillus colini</name>
    <dbReference type="NCBI Taxonomy" id="1819254"/>
    <lineage>
        <taxon>Bacteria</taxon>
        <taxon>Bacillati</taxon>
        <taxon>Bacillota</taxon>
        <taxon>Bacilli</taxon>
        <taxon>Lactobacillales</taxon>
        <taxon>Lactobacillaceae</taxon>
        <taxon>Lactobacillus</taxon>
    </lineage>
</organism>
<feature type="transmembrane region" description="Helical" evidence="7">
    <location>
        <begin position="84"/>
        <end position="111"/>
    </location>
</feature>
<dbReference type="PANTHER" id="PTHR42770:SF15">
    <property type="entry name" value="GLUTAMATE_GAMMA-AMINOBUTYRATE ANTIPORTER-RELATED"/>
    <property type="match status" value="1"/>
</dbReference>
<sequence length="499" mass="54542">MKDSNSVKIKLGSLVLMIFSAIFGFSNSLTAFYQMGYSSIIWYVLTAIFFFVPSALMFAEYGASFKGAKGGIFSWLRGSVSERTAFIGTFIWLAAWVVWLVSSTQFFLVSLSTAIWGHDTTQSWHLASLNSTQLLGILEVIFLVVVTFCAAKGVDKIKAVSNIGGFFTLAIAIGFMVISALVFFLNHGQLAEPITATNLTHSPNPAFQSPIAIVSFIVYALFAYGGLETSAGVIDSVDKPEKTFPKGLIISMILMTALYVLNILMCGVAVNWNHSLSGKSVDLANVEYVLINNLGVVTGHALGLSSSASLALGTVFSHFAGIADVLAGVSAAILMVYSPIKSFIEGCDPKLMPKKLTKLNKHNMPEYAMWLQAIIVSVIILFISFGGNAAGQFYTILMDMMNVSSSAPYLFLIGAFPFFKMKKDLDRPFVFINNMKLVWIMTIVVWLVVAIGIVFTCIEPLFSHDYATSFWTAIGPVAFGIVAWIYYAYREHKNKALSE</sequence>
<feature type="transmembrane region" description="Helical" evidence="7">
    <location>
        <begin position="206"/>
        <end position="227"/>
    </location>
</feature>
<feature type="transmembrane region" description="Helical" evidence="7">
    <location>
        <begin position="163"/>
        <end position="186"/>
    </location>
</feature>
<keyword evidence="6 7" id="KW-0472">Membrane</keyword>
<evidence type="ECO:0000256" key="4">
    <source>
        <dbReference type="ARBA" id="ARBA00022692"/>
    </source>
</evidence>
<dbReference type="PIRSF" id="PIRSF006060">
    <property type="entry name" value="AA_transporter"/>
    <property type="match status" value="1"/>
</dbReference>
<accession>A0ABS4MB32</accession>
<keyword evidence="4 7" id="KW-0812">Transmembrane</keyword>
<feature type="transmembrane region" description="Helical" evidence="7">
    <location>
        <begin position="315"/>
        <end position="337"/>
    </location>
</feature>
<evidence type="ECO:0000256" key="3">
    <source>
        <dbReference type="ARBA" id="ARBA00022475"/>
    </source>
</evidence>
<feature type="transmembrane region" description="Helical" evidence="7">
    <location>
        <begin position="393"/>
        <end position="416"/>
    </location>
</feature>
<feature type="transmembrane region" description="Helical" evidence="7">
    <location>
        <begin position="468"/>
        <end position="489"/>
    </location>
</feature>
<comment type="subcellular location">
    <subcellularLocation>
        <location evidence="1">Cell membrane</location>
        <topology evidence="1">Multi-pass membrane protein</topology>
    </subcellularLocation>
</comment>
<dbReference type="EMBL" id="JAGGLU010000001">
    <property type="protein sequence ID" value="MBP2056889.1"/>
    <property type="molecule type" value="Genomic_DNA"/>
</dbReference>
<dbReference type="Pfam" id="PF13520">
    <property type="entry name" value="AA_permease_2"/>
    <property type="match status" value="1"/>
</dbReference>
<gene>
    <name evidence="8" type="ORF">J2Z60_000051</name>
</gene>
<name>A0ABS4MB32_9LACO</name>
<evidence type="ECO:0000256" key="5">
    <source>
        <dbReference type="ARBA" id="ARBA00022989"/>
    </source>
</evidence>
<feature type="transmembrane region" description="Helical" evidence="7">
    <location>
        <begin position="437"/>
        <end position="462"/>
    </location>
</feature>
<feature type="transmembrane region" description="Helical" evidence="7">
    <location>
        <begin position="40"/>
        <end position="63"/>
    </location>
</feature>
<evidence type="ECO:0000256" key="6">
    <source>
        <dbReference type="ARBA" id="ARBA00023136"/>
    </source>
</evidence>
<reference evidence="8 9" key="1">
    <citation type="submission" date="2021-03" db="EMBL/GenBank/DDBJ databases">
        <title>Genomic Encyclopedia of Type Strains, Phase IV (KMG-IV): sequencing the most valuable type-strain genomes for metagenomic binning, comparative biology and taxonomic classification.</title>
        <authorList>
            <person name="Goeker M."/>
        </authorList>
    </citation>
    <scope>NUCLEOTIDE SEQUENCE [LARGE SCALE GENOMIC DNA]</scope>
    <source>
        <strain evidence="8 9">DSM 101872</strain>
    </source>
</reference>
<evidence type="ECO:0000313" key="9">
    <source>
        <dbReference type="Proteomes" id="UP001519292"/>
    </source>
</evidence>
<dbReference type="InterPro" id="IPR002293">
    <property type="entry name" value="AA/rel_permease1"/>
</dbReference>
<evidence type="ECO:0000256" key="1">
    <source>
        <dbReference type="ARBA" id="ARBA00004651"/>
    </source>
</evidence>
<dbReference type="PANTHER" id="PTHR42770">
    <property type="entry name" value="AMINO ACID TRANSPORTER-RELATED"/>
    <property type="match status" value="1"/>
</dbReference>
<feature type="transmembrane region" description="Helical" evidence="7">
    <location>
        <begin position="367"/>
        <end position="387"/>
    </location>
</feature>
<evidence type="ECO:0000256" key="7">
    <source>
        <dbReference type="SAM" id="Phobius"/>
    </source>
</evidence>
<evidence type="ECO:0000256" key="2">
    <source>
        <dbReference type="ARBA" id="ARBA00022448"/>
    </source>
</evidence>
<comment type="caution">
    <text evidence="8">The sequence shown here is derived from an EMBL/GenBank/DDBJ whole genome shotgun (WGS) entry which is preliminary data.</text>
</comment>
<dbReference type="Gene3D" id="1.20.1740.10">
    <property type="entry name" value="Amino acid/polyamine transporter I"/>
    <property type="match status" value="1"/>
</dbReference>
<feature type="transmembrane region" description="Helical" evidence="7">
    <location>
        <begin position="131"/>
        <end position="151"/>
    </location>
</feature>
<keyword evidence="2" id="KW-0813">Transport</keyword>
<dbReference type="InterPro" id="IPR050367">
    <property type="entry name" value="APC_superfamily"/>
</dbReference>
<keyword evidence="3" id="KW-1003">Cell membrane</keyword>
<proteinExistence type="predicted"/>
<keyword evidence="5 7" id="KW-1133">Transmembrane helix</keyword>
<dbReference type="NCBIfam" id="NF011775">
    <property type="entry name" value="PRK15238.1"/>
    <property type="match status" value="1"/>
</dbReference>
<feature type="transmembrane region" description="Helical" evidence="7">
    <location>
        <begin position="12"/>
        <end position="34"/>
    </location>
</feature>
<evidence type="ECO:0000313" key="8">
    <source>
        <dbReference type="EMBL" id="MBP2056889.1"/>
    </source>
</evidence>
<feature type="transmembrane region" description="Helical" evidence="7">
    <location>
        <begin position="248"/>
        <end position="270"/>
    </location>
</feature>
<keyword evidence="9" id="KW-1185">Reference proteome</keyword>
<dbReference type="RefSeq" id="WP_209685175.1">
    <property type="nucleotide sequence ID" value="NZ_JAGGLU010000001.1"/>
</dbReference>